<evidence type="ECO:0000313" key="2">
    <source>
        <dbReference type="Proteomes" id="UP000259952"/>
    </source>
</evidence>
<accession>A0A346FCS5</accession>
<dbReference type="Proteomes" id="UP000259952">
    <property type="component" value="Segment"/>
</dbReference>
<proteinExistence type="predicted"/>
<organism evidence="1 2">
    <name type="scientific">Gordonia phage Fryberger</name>
    <dbReference type="NCBI Taxonomy" id="2250392"/>
    <lineage>
        <taxon>Viruses</taxon>
        <taxon>Duplodnaviria</taxon>
        <taxon>Heunggongvirae</taxon>
        <taxon>Uroviricota</taxon>
        <taxon>Caudoviricetes</taxon>
        <taxon>Ronaldovirus</taxon>
        <taxon>Ronaldovirus fryberger</taxon>
    </lineage>
</organism>
<dbReference type="Pfam" id="PF11753">
    <property type="entry name" value="DUF3310"/>
    <property type="match status" value="1"/>
</dbReference>
<reference evidence="1 2" key="1">
    <citation type="submission" date="2018-06" db="EMBL/GenBank/DDBJ databases">
        <authorList>
            <person name="Searcy Z.E."/>
            <person name="Delesalle V.A."/>
            <person name="Garlena R.A."/>
            <person name="Russell D.A."/>
            <person name="Pope W.H."/>
            <person name="Jacobs-Sera D."/>
            <person name="Hatfull G.F."/>
        </authorList>
    </citation>
    <scope>NUCLEOTIDE SEQUENCE [LARGE SCALE GENOMIC DNA]</scope>
</reference>
<name>A0A346FCS5_9CAUD</name>
<dbReference type="EMBL" id="MH479913">
    <property type="protein sequence ID" value="AXN53539.1"/>
    <property type="molecule type" value="Genomic_DNA"/>
</dbReference>
<sequence>MEYSGATKAFVAQLDSDPVEHPNHYTGLPIPCVHCGHNIECIDVAKHFNFSRGSALKYIWRADLKSNTIEDLRKAKQYLEFEIEKLEKELNGKA</sequence>
<evidence type="ECO:0000313" key="1">
    <source>
        <dbReference type="EMBL" id="AXN53539.1"/>
    </source>
</evidence>
<keyword evidence="2" id="KW-1185">Reference proteome</keyword>
<dbReference type="KEGG" id="vg:54998556"/>
<protein>
    <recommendedName>
        <fullName evidence="3">DUF3310 domain-containing protein</fullName>
    </recommendedName>
</protein>
<dbReference type="RefSeq" id="YP_009807676.1">
    <property type="nucleotide sequence ID" value="NC_048027.1"/>
</dbReference>
<dbReference type="GeneID" id="54998556"/>
<dbReference type="InterPro" id="IPR021739">
    <property type="entry name" value="SaV-like"/>
</dbReference>
<gene>
    <name evidence="1" type="primary">126</name>
    <name evidence="1" type="ORF">SEA_FRYBERGER_126</name>
</gene>
<evidence type="ECO:0008006" key="3">
    <source>
        <dbReference type="Google" id="ProtNLM"/>
    </source>
</evidence>